<gene>
    <name evidence="2" type="ORF">SAMN02745165_00694</name>
</gene>
<sequence>MATKLDEALALGAKDPKAQPLYYDLFLNSLFFIPVIEEKTAENDETKNDVNEDDGSLPLLVQANGNEYLMLFDTIKRLQDWADDSVKYAALPGHAVTEMSLPNLYWALNYGTEHQKMFEPKEIAWLKEIVRQTKDASEEQEKQEEPNQQDTE</sequence>
<proteinExistence type="predicted"/>
<keyword evidence="3" id="KW-1185">Reference proteome</keyword>
<name>A0A1M6DID0_MALRU</name>
<dbReference type="OrthoDB" id="5395912at2"/>
<dbReference type="EMBL" id="FQZT01000002">
    <property type="protein sequence ID" value="SHI73016.1"/>
    <property type="molecule type" value="Genomic_DNA"/>
</dbReference>
<reference evidence="2 3" key="1">
    <citation type="submission" date="2016-11" db="EMBL/GenBank/DDBJ databases">
        <authorList>
            <person name="Jaros S."/>
            <person name="Januszkiewicz K."/>
            <person name="Wedrychowicz H."/>
        </authorList>
    </citation>
    <scope>NUCLEOTIDE SEQUENCE [LARGE SCALE GENOMIC DNA]</scope>
    <source>
        <strain evidence="2 3">DSM 5091</strain>
    </source>
</reference>
<dbReference type="STRING" id="1122189.SAMN02745165_00694"/>
<dbReference type="Pfam" id="PF07179">
    <property type="entry name" value="SseB"/>
    <property type="match status" value="1"/>
</dbReference>
<accession>A0A1M6DID0</accession>
<feature type="domain" description="SseB protein N-terminal" evidence="1">
    <location>
        <begin position="5"/>
        <end position="125"/>
    </location>
</feature>
<dbReference type="RefSeq" id="WP_072905611.1">
    <property type="nucleotide sequence ID" value="NZ_FQZT01000002.1"/>
</dbReference>
<dbReference type="AlphaFoldDB" id="A0A1M6DID0"/>
<dbReference type="InterPro" id="IPR009839">
    <property type="entry name" value="SseB_N"/>
</dbReference>
<protein>
    <submittedName>
        <fullName evidence="2">SseB protein N-terminal domain-containing protein</fullName>
    </submittedName>
</protein>
<organism evidence="2 3">
    <name type="scientific">Malonomonas rubra DSM 5091</name>
    <dbReference type="NCBI Taxonomy" id="1122189"/>
    <lineage>
        <taxon>Bacteria</taxon>
        <taxon>Pseudomonadati</taxon>
        <taxon>Thermodesulfobacteriota</taxon>
        <taxon>Desulfuromonadia</taxon>
        <taxon>Desulfuromonadales</taxon>
        <taxon>Geopsychrobacteraceae</taxon>
        <taxon>Malonomonas</taxon>
    </lineage>
</organism>
<dbReference type="Proteomes" id="UP000184171">
    <property type="component" value="Unassembled WGS sequence"/>
</dbReference>
<evidence type="ECO:0000259" key="1">
    <source>
        <dbReference type="Pfam" id="PF07179"/>
    </source>
</evidence>
<evidence type="ECO:0000313" key="2">
    <source>
        <dbReference type="EMBL" id="SHI73016.1"/>
    </source>
</evidence>
<evidence type="ECO:0000313" key="3">
    <source>
        <dbReference type="Proteomes" id="UP000184171"/>
    </source>
</evidence>